<dbReference type="Gene3D" id="3.40.50.2000">
    <property type="entry name" value="Glycogen Phosphorylase B"/>
    <property type="match status" value="2"/>
</dbReference>
<dbReference type="EMBL" id="CP058998">
    <property type="protein sequence ID" value="QLJ53438.1"/>
    <property type="molecule type" value="Genomic_DNA"/>
</dbReference>
<proteinExistence type="predicted"/>
<dbReference type="Pfam" id="PF13692">
    <property type="entry name" value="Glyco_trans_1_4"/>
    <property type="match status" value="1"/>
</dbReference>
<sequence>MLSPFSSKGATTGRLCNLARNMMLETKIIIPREDKYGRSEDDEMFLFTLERKSFLLLPLHVFRSLRYMMRKKPQAVYFAKPHLFTLLPAVLYKFLSPSCSLVFDCDEWDPATLRDNGEPFYKVWLTDFLASLSVMLSAGIIYSNTWIKEEKIPRKYWGKCFYLSNGADTLEFKVRKRKKGKEFSIMFVGLLHKIKHISPILDAVEIASKQIPDLKCYIVGDGPKRKELEDVVASKGLEKFFVFTGTVPHENLPTLLPTADILIAPFSDMEGVRYQSNVKIFEYMAVGVPIIATDVGDIKRVLGEGRAGYVVPPNNPEAIAEKIIYIRQNPKESNLRASLARKMAVEMFDWRVLAKNLEAFLS</sequence>
<dbReference type="PANTHER" id="PTHR12526">
    <property type="entry name" value="GLYCOSYLTRANSFERASE"/>
    <property type="match status" value="1"/>
</dbReference>
<protein>
    <recommendedName>
        <fullName evidence="3">Glycosyl transferase family 1 domain-containing protein</fullName>
    </recommendedName>
</protein>
<dbReference type="CDD" id="cd03794">
    <property type="entry name" value="GT4_WbuB-like"/>
    <property type="match status" value="1"/>
</dbReference>
<organism evidence="1 2">
    <name type="scientific">Fermentimicrarchaeum limneticum</name>
    <dbReference type="NCBI Taxonomy" id="2795018"/>
    <lineage>
        <taxon>Archaea</taxon>
        <taxon>Candidatus Micrarchaeota</taxon>
        <taxon>Candidatus Fermentimicrarchaeales</taxon>
        <taxon>Candidatus Fermentimicrarchaeaceae</taxon>
        <taxon>Candidatus Fermentimicrarchaeum</taxon>
    </lineage>
</organism>
<dbReference type="AlphaFoldDB" id="A0A7D6BML6"/>
<name>A0A7D6BML6_FERL1</name>
<dbReference type="KEGG" id="flt:Sv326_1263"/>
<accession>A0A7D6BML6</accession>
<gene>
    <name evidence="1" type="ORF">Sv326_1263</name>
</gene>
<reference evidence="2" key="1">
    <citation type="submission" date="2020-07" db="EMBL/GenBank/DDBJ databases">
        <title>Metabolic diversity and evolutionary history of the archaeal phylum ###Micrarchaeota### uncovered from a freshwater lake metagenome.</title>
        <authorList>
            <person name="Kadnikov V.V."/>
            <person name="Savvichev A.S."/>
            <person name="Mardanov A.V."/>
            <person name="Beletsky A.V."/>
            <person name="Chupakov A.V."/>
            <person name="Kokryatskaya N.M."/>
            <person name="Pimenov N.V."/>
            <person name="Ravin N.V."/>
        </authorList>
    </citation>
    <scope>NUCLEOTIDE SEQUENCE [LARGE SCALE GENOMIC DNA]</scope>
</reference>
<evidence type="ECO:0008006" key="3">
    <source>
        <dbReference type="Google" id="ProtNLM"/>
    </source>
</evidence>
<evidence type="ECO:0000313" key="2">
    <source>
        <dbReference type="Proteomes" id="UP000510821"/>
    </source>
</evidence>
<dbReference type="Proteomes" id="UP000510821">
    <property type="component" value="Chromosome"/>
</dbReference>
<dbReference type="SUPFAM" id="SSF53756">
    <property type="entry name" value="UDP-Glycosyltransferase/glycogen phosphorylase"/>
    <property type="match status" value="1"/>
</dbReference>
<evidence type="ECO:0000313" key="1">
    <source>
        <dbReference type="EMBL" id="QLJ53438.1"/>
    </source>
</evidence>